<dbReference type="Pfam" id="PF00071">
    <property type="entry name" value="Ras"/>
    <property type="match status" value="1"/>
</dbReference>
<dbReference type="PANTHER" id="PTHR47979">
    <property type="entry name" value="DRAB11-RELATED"/>
    <property type="match status" value="1"/>
</dbReference>
<dbReference type="SMART" id="SM00175">
    <property type="entry name" value="RAB"/>
    <property type="match status" value="1"/>
</dbReference>
<evidence type="ECO:0000313" key="2">
    <source>
        <dbReference type="Proteomes" id="UP001642409"/>
    </source>
</evidence>
<comment type="caution">
    <text evidence="1">The sequence shown here is derived from an EMBL/GenBank/DDBJ whole genome shotgun (WGS) entry which is preliminary data.</text>
</comment>
<dbReference type="Proteomes" id="UP001642409">
    <property type="component" value="Unassembled WGS sequence"/>
</dbReference>
<evidence type="ECO:0000313" key="1">
    <source>
        <dbReference type="EMBL" id="CAL5993904.1"/>
    </source>
</evidence>
<dbReference type="SUPFAM" id="SSF52540">
    <property type="entry name" value="P-loop containing nucleoside triphosphate hydrolases"/>
    <property type="match status" value="1"/>
</dbReference>
<dbReference type="EMBL" id="CAXDID020000031">
    <property type="protein sequence ID" value="CAL5993904.1"/>
    <property type="molecule type" value="Genomic_DNA"/>
</dbReference>
<sequence>MNQNIDCKFKVIIDGALNTGKQQLLCELLQKQFDKNAIGLDFGIQIIQYQNKIAKLQIWDTHRSYNHMKLAISYYKVMHIALLVFDVGQIETFTLCSLYIEQVRSQSPKNVQIMLIGQQFTDARQVNVDEETIFAEMNKLTYTEVNYLEDTKETMSQLKYRIAALAINNEIK</sequence>
<dbReference type="Gene3D" id="3.40.50.300">
    <property type="entry name" value="P-loop containing nucleotide triphosphate hydrolases"/>
    <property type="match status" value="1"/>
</dbReference>
<reference evidence="1 2" key="1">
    <citation type="submission" date="2024-07" db="EMBL/GenBank/DDBJ databases">
        <authorList>
            <person name="Akdeniz Z."/>
        </authorList>
    </citation>
    <scope>NUCLEOTIDE SEQUENCE [LARGE SCALE GENOMIC DNA]</scope>
</reference>
<keyword evidence="2" id="KW-1185">Reference proteome</keyword>
<dbReference type="InterPro" id="IPR027417">
    <property type="entry name" value="P-loop_NTPase"/>
</dbReference>
<accession>A0ABP1HGD2</accession>
<gene>
    <name evidence="1" type="ORF">HINF_LOCUS13288</name>
</gene>
<dbReference type="InterPro" id="IPR001806">
    <property type="entry name" value="Small_GTPase"/>
</dbReference>
<dbReference type="PROSITE" id="PS51419">
    <property type="entry name" value="RAB"/>
    <property type="match status" value="1"/>
</dbReference>
<dbReference type="PRINTS" id="PR00449">
    <property type="entry name" value="RASTRNSFRMNG"/>
</dbReference>
<dbReference type="InterPro" id="IPR050209">
    <property type="entry name" value="Rab_GTPases_membrane_traffic"/>
</dbReference>
<organism evidence="1 2">
    <name type="scientific">Hexamita inflata</name>
    <dbReference type="NCBI Taxonomy" id="28002"/>
    <lineage>
        <taxon>Eukaryota</taxon>
        <taxon>Metamonada</taxon>
        <taxon>Diplomonadida</taxon>
        <taxon>Hexamitidae</taxon>
        <taxon>Hexamitinae</taxon>
        <taxon>Hexamita</taxon>
    </lineage>
</organism>
<proteinExistence type="predicted"/>
<protein>
    <submittedName>
        <fullName evidence="1">Rab2a</fullName>
    </submittedName>
</protein>
<name>A0ABP1HGD2_9EUKA</name>